<comment type="caution">
    <text evidence="1">The sequence shown here is derived from an EMBL/GenBank/DDBJ whole genome shotgun (WGS) entry which is preliminary data.</text>
</comment>
<keyword evidence="2" id="KW-1185">Reference proteome</keyword>
<name>A0ABS9R1F7_9GAMM</name>
<reference evidence="1 2" key="1">
    <citation type="submission" date="2020-08" db="EMBL/GenBank/DDBJ databases">
        <title>Whole genome sequence of Shewanella sp strain PS-2.</title>
        <authorList>
            <person name="Das S.K."/>
        </authorList>
    </citation>
    <scope>NUCLEOTIDE SEQUENCE [LARGE SCALE GENOMIC DNA]</scope>
    <source>
        <strain evidence="1 2">PS-2</strain>
    </source>
</reference>
<sequence length="113" mass="12918">MSKILVDFLLTNYAQTNLSAWDTLRVLLSECSLQQFQAKGFEVDCGDIRSHYWVQLDDCWLDCGRTNAYNADIIRVTDDDVRRAKIIGLQECALLSSAQINLLCMQNAHFDHC</sequence>
<dbReference type="EMBL" id="JACSDI010000020">
    <property type="protein sequence ID" value="MCG9965850.1"/>
    <property type="molecule type" value="Genomic_DNA"/>
</dbReference>
<dbReference type="RefSeq" id="WP_240132324.1">
    <property type="nucleotide sequence ID" value="NZ_JACSDI010000020.1"/>
</dbReference>
<dbReference type="Proteomes" id="UP000829384">
    <property type="component" value="Unassembled WGS sequence"/>
</dbReference>
<gene>
    <name evidence="1" type="ORF">H9J30_18285</name>
</gene>
<evidence type="ECO:0000313" key="2">
    <source>
        <dbReference type="Proteomes" id="UP000829384"/>
    </source>
</evidence>
<organism evidence="1 2">
    <name type="scientific">Shewanella cutis</name>
    <dbReference type="NCBI Taxonomy" id="2766780"/>
    <lineage>
        <taxon>Bacteria</taxon>
        <taxon>Pseudomonadati</taxon>
        <taxon>Pseudomonadota</taxon>
        <taxon>Gammaproteobacteria</taxon>
        <taxon>Alteromonadales</taxon>
        <taxon>Shewanellaceae</taxon>
        <taxon>Shewanella</taxon>
    </lineage>
</organism>
<protein>
    <submittedName>
        <fullName evidence="1">Uncharacterized protein</fullName>
    </submittedName>
</protein>
<accession>A0ABS9R1F7</accession>
<proteinExistence type="predicted"/>
<evidence type="ECO:0000313" key="1">
    <source>
        <dbReference type="EMBL" id="MCG9965850.1"/>
    </source>
</evidence>